<comment type="catalytic activity">
    <reaction evidence="6 10">
        <text>aldehydo-D-ribose 5-phosphate + D-glyceraldehyde 3-phosphate + L-glutamine = pyridoxal 5'-phosphate + L-glutamate + phosphate + 3 H2O + H(+)</text>
        <dbReference type="Rhea" id="RHEA:31507"/>
        <dbReference type="ChEBI" id="CHEBI:15377"/>
        <dbReference type="ChEBI" id="CHEBI:15378"/>
        <dbReference type="ChEBI" id="CHEBI:29985"/>
        <dbReference type="ChEBI" id="CHEBI:43474"/>
        <dbReference type="ChEBI" id="CHEBI:58273"/>
        <dbReference type="ChEBI" id="CHEBI:58359"/>
        <dbReference type="ChEBI" id="CHEBI:59776"/>
        <dbReference type="ChEBI" id="CHEBI:597326"/>
        <dbReference type="EC" id="4.3.3.6"/>
    </reaction>
</comment>
<dbReference type="InterPro" id="IPR021196">
    <property type="entry name" value="PdxT/SNO_CS"/>
</dbReference>
<dbReference type="GO" id="GO:0008614">
    <property type="term" value="P:pyridoxine metabolic process"/>
    <property type="evidence" value="ECO:0007669"/>
    <property type="project" value="TreeGrafter"/>
</dbReference>
<dbReference type="HAMAP" id="MF_01615">
    <property type="entry name" value="PdxT"/>
    <property type="match status" value="1"/>
</dbReference>
<keyword evidence="4 10" id="KW-0315">Glutamine amidotransferase</keyword>
<dbReference type="InterPro" id="IPR029062">
    <property type="entry name" value="Class_I_gatase-like"/>
</dbReference>
<dbReference type="GO" id="GO:0005829">
    <property type="term" value="C:cytosol"/>
    <property type="evidence" value="ECO:0007669"/>
    <property type="project" value="TreeGrafter"/>
</dbReference>
<comment type="similarity">
    <text evidence="1 10">Belongs to the glutaminase PdxT/SNO family.</text>
</comment>
<dbReference type="PIRSF" id="PIRSF005639">
    <property type="entry name" value="Glut_amidoT_SNO"/>
    <property type="match status" value="1"/>
</dbReference>
<keyword evidence="3 10" id="KW-0663">Pyridoxal phosphate</keyword>
<dbReference type="CDD" id="cd01749">
    <property type="entry name" value="GATase1_PB"/>
    <property type="match status" value="1"/>
</dbReference>
<feature type="binding site" evidence="10 12">
    <location>
        <position position="101"/>
    </location>
    <ligand>
        <name>L-glutamine</name>
        <dbReference type="ChEBI" id="CHEBI:58359"/>
    </ligand>
</feature>
<sequence>MHVIIGVLALQGAVSEHLNMVTACGATPRPIKNPTDLKDLDGLIIPGGESTTIRKLLVREQLLDPLKGLVQNGFPVFGTCAGLVLLAQPESLAGLNGTVVRNGFGRQRESFETELTVAGWSKLFHGIFIRAPYLSEVREPAKALVTLADGRIVAAQQDHVLVTSFHPELTSDTRFHQYFIDQIVTPSLTQAS</sequence>
<feature type="active site" description="Charge relay system" evidence="10 11">
    <location>
        <position position="166"/>
    </location>
</feature>
<proteinExistence type="inferred from homology"/>
<dbReference type="GO" id="GO:0004359">
    <property type="term" value="F:glutaminase activity"/>
    <property type="evidence" value="ECO:0007669"/>
    <property type="project" value="UniProtKB-UniRule"/>
</dbReference>
<evidence type="ECO:0000256" key="10">
    <source>
        <dbReference type="HAMAP-Rule" id="MF_01615"/>
    </source>
</evidence>
<evidence type="ECO:0000256" key="3">
    <source>
        <dbReference type="ARBA" id="ARBA00022898"/>
    </source>
</evidence>
<evidence type="ECO:0000256" key="11">
    <source>
        <dbReference type="PIRSR" id="PIRSR005639-1"/>
    </source>
</evidence>
<dbReference type="EMBL" id="BCMI01000001">
    <property type="protein sequence ID" value="GAX04878.1"/>
    <property type="molecule type" value="Genomic_DNA"/>
</dbReference>
<evidence type="ECO:0000256" key="4">
    <source>
        <dbReference type="ARBA" id="ARBA00022962"/>
    </source>
</evidence>
<dbReference type="Pfam" id="PF01174">
    <property type="entry name" value="SNO"/>
    <property type="match status" value="1"/>
</dbReference>
<dbReference type="UniPathway" id="UPA00245"/>
<comment type="subunit">
    <text evidence="9 10">In the presence of PdxS, forms a dodecamer of heterodimers. Only shows activity in the heterodimer.</text>
</comment>
<gene>
    <name evidence="10" type="primary">pdxT</name>
    <name evidence="13" type="ORF">IWT25_00172</name>
</gene>
<dbReference type="PROSITE" id="PS01236">
    <property type="entry name" value="PDXT_SNO_1"/>
    <property type="match status" value="1"/>
</dbReference>
<dbReference type="PANTHER" id="PTHR31559">
    <property type="entry name" value="PYRIDOXAL 5'-PHOSPHATE SYNTHASE SUBUNIT SNO"/>
    <property type="match status" value="1"/>
</dbReference>
<dbReference type="FunFam" id="3.40.50.880:FF:000010">
    <property type="entry name" value="uncharacterized protein LOC100176842 isoform X2"/>
    <property type="match status" value="1"/>
</dbReference>
<evidence type="ECO:0000256" key="6">
    <source>
        <dbReference type="ARBA" id="ARBA00047992"/>
    </source>
</evidence>
<evidence type="ECO:0000256" key="7">
    <source>
        <dbReference type="ARBA" id="ARBA00049534"/>
    </source>
</evidence>
<dbReference type="PANTHER" id="PTHR31559:SF0">
    <property type="entry name" value="PYRIDOXAL 5'-PHOSPHATE SYNTHASE SUBUNIT SNO1-RELATED"/>
    <property type="match status" value="1"/>
</dbReference>
<dbReference type="GO" id="GO:0036381">
    <property type="term" value="F:pyridoxal 5'-phosphate synthase (glutamine hydrolysing) activity"/>
    <property type="evidence" value="ECO:0007669"/>
    <property type="project" value="UniProtKB-UniRule"/>
</dbReference>
<dbReference type="NCBIfam" id="TIGR03800">
    <property type="entry name" value="PLP_synth_Pdx2"/>
    <property type="match status" value="1"/>
</dbReference>
<evidence type="ECO:0000313" key="14">
    <source>
        <dbReference type="Proteomes" id="UP000198414"/>
    </source>
</evidence>
<feature type="binding site" evidence="10 12">
    <location>
        <begin position="129"/>
        <end position="130"/>
    </location>
    <ligand>
        <name>L-glutamine</name>
        <dbReference type="ChEBI" id="CHEBI:58359"/>
    </ligand>
</feature>
<dbReference type="GO" id="GO:0016740">
    <property type="term" value="F:transferase activity"/>
    <property type="evidence" value="ECO:0007669"/>
    <property type="project" value="UniProtKB-KW"/>
</dbReference>
<dbReference type="GO" id="GO:1903600">
    <property type="term" value="C:glutaminase complex"/>
    <property type="evidence" value="ECO:0007669"/>
    <property type="project" value="TreeGrafter"/>
</dbReference>
<name>A0A1Z5ITD4_9LACO</name>
<comment type="function">
    <text evidence="8 10">Catalyzes the hydrolysis of glutamine to glutamate and ammonia as part of the biosynthesis of pyridoxal 5'-phosphate. The resulting ammonia molecule is channeled to the active site of PdxS.</text>
</comment>
<evidence type="ECO:0000256" key="9">
    <source>
        <dbReference type="ARBA" id="ARBA00064749"/>
    </source>
</evidence>
<evidence type="ECO:0000256" key="2">
    <source>
        <dbReference type="ARBA" id="ARBA00022801"/>
    </source>
</evidence>
<feature type="active site" description="Nucleophile" evidence="10 11">
    <location>
        <position position="80"/>
    </location>
</feature>
<keyword evidence="13" id="KW-0808">Transferase</keyword>
<feature type="active site" description="Charge relay system" evidence="10 11">
    <location>
        <position position="168"/>
    </location>
</feature>
<dbReference type="PROSITE" id="PS51273">
    <property type="entry name" value="GATASE_TYPE_1"/>
    <property type="match status" value="1"/>
</dbReference>
<evidence type="ECO:0000256" key="12">
    <source>
        <dbReference type="PIRSR" id="PIRSR005639-2"/>
    </source>
</evidence>
<keyword evidence="2 10" id="KW-0378">Hydrolase</keyword>
<evidence type="ECO:0000256" key="5">
    <source>
        <dbReference type="ARBA" id="ARBA00023239"/>
    </source>
</evidence>
<dbReference type="EC" id="3.5.1.2" evidence="10"/>
<dbReference type="SUPFAM" id="SSF52317">
    <property type="entry name" value="Class I glutamine amidotransferase-like"/>
    <property type="match status" value="1"/>
</dbReference>
<comment type="catalytic activity">
    <reaction evidence="7 10">
        <text>L-glutamine + H2O = L-glutamate + NH4(+)</text>
        <dbReference type="Rhea" id="RHEA:15889"/>
        <dbReference type="ChEBI" id="CHEBI:15377"/>
        <dbReference type="ChEBI" id="CHEBI:28938"/>
        <dbReference type="ChEBI" id="CHEBI:29985"/>
        <dbReference type="ChEBI" id="CHEBI:58359"/>
        <dbReference type="EC" id="3.5.1.2"/>
    </reaction>
</comment>
<accession>A0A1Z5ITD4</accession>
<reference evidence="13 14" key="1">
    <citation type="submission" date="2015-11" db="EMBL/GenBank/DDBJ databases">
        <title>Draft genome sequences of new species of the genus Lactobacillus isolated from orchardgrass silage.</title>
        <authorList>
            <person name="Tohno M."/>
            <person name="Tanizawa Y."/>
            <person name="Arita M."/>
        </authorList>
    </citation>
    <scope>NUCLEOTIDE SEQUENCE [LARGE SCALE GENOMIC DNA]</scope>
    <source>
        <strain evidence="13 14">IWT25</strain>
    </source>
</reference>
<dbReference type="GO" id="GO:0006543">
    <property type="term" value="P:L-glutamine catabolic process"/>
    <property type="evidence" value="ECO:0007669"/>
    <property type="project" value="UniProtKB-UniRule"/>
</dbReference>
<dbReference type="EC" id="4.3.3.6" evidence="10"/>
<dbReference type="Proteomes" id="UP000198414">
    <property type="component" value="Unassembled WGS sequence"/>
</dbReference>
<evidence type="ECO:0000256" key="1">
    <source>
        <dbReference type="ARBA" id="ARBA00008345"/>
    </source>
</evidence>
<comment type="pathway">
    <text evidence="10">Cofactor biosynthesis; pyridoxal 5'-phosphate biosynthesis.</text>
</comment>
<organism evidence="13 14">
    <name type="scientific">Secundilactobacillus pentosiphilus</name>
    <dbReference type="NCBI Taxonomy" id="1714682"/>
    <lineage>
        <taxon>Bacteria</taxon>
        <taxon>Bacillati</taxon>
        <taxon>Bacillota</taxon>
        <taxon>Bacilli</taxon>
        <taxon>Lactobacillales</taxon>
        <taxon>Lactobacillaceae</taxon>
        <taxon>Secundilactobacillus</taxon>
    </lineage>
</organism>
<dbReference type="Gene3D" id="3.40.50.880">
    <property type="match status" value="1"/>
</dbReference>
<feature type="binding site" evidence="10 12">
    <location>
        <begin position="48"/>
        <end position="50"/>
    </location>
    <ligand>
        <name>L-glutamine</name>
        <dbReference type="ChEBI" id="CHEBI:58359"/>
    </ligand>
</feature>
<dbReference type="PROSITE" id="PS51130">
    <property type="entry name" value="PDXT_SNO_2"/>
    <property type="match status" value="1"/>
</dbReference>
<dbReference type="InterPro" id="IPR002161">
    <property type="entry name" value="PdxT/SNO"/>
</dbReference>
<keyword evidence="5 10" id="KW-0456">Lyase</keyword>
<evidence type="ECO:0000256" key="8">
    <source>
        <dbReference type="ARBA" id="ARBA00054599"/>
    </source>
</evidence>
<protein>
    <recommendedName>
        <fullName evidence="10">Pyridoxal 5'-phosphate synthase subunit PdxT</fullName>
        <ecNumber evidence="10">4.3.3.6</ecNumber>
    </recommendedName>
    <alternativeName>
        <fullName evidence="10">Pdx2</fullName>
    </alternativeName>
    <alternativeName>
        <fullName evidence="10">Pyridoxal 5'-phosphate synthase glutaminase subunit</fullName>
        <ecNumber evidence="10">3.5.1.2</ecNumber>
    </alternativeName>
</protein>
<comment type="caution">
    <text evidence="13">The sequence shown here is derived from an EMBL/GenBank/DDBJ whole genome shotgun (WGS) entry which is preliminary data.</text>
</comment>
<dbReference type="GO" id="GO:0042823">
    <property type="term" value="P:pyridoxal phosphate biosynthetic process"/>
    <property type="evidence" value="ECO:0007669"/>
    <property type="project" value="UniProtKB-UniRule"/>
</dbReference>
<evidence type="ECO:0000313" key="13">
    <source>
        <dbReference type="EMBL" id="GAX04878.1"/>
    </source>
</evidence>
<dbReference type="AlphaFoldDB" id="A0A1Z5ITD4"/>